<dbReference type="OrthoDB" id="2624699at2"/>
<feature type="transmembrane region" description="Helical" evidence="1">
    <location>
        <begin position="114"/>
        <end position="132"/>
    </location>
</feature>
<dbReference type="PATRIC" id="fig|886882.15.peg.1260"/>
<dbReference type="RefSeq" id="WP_013369883.1">
    <property type="nucleotide sequence ID" value="NC_014622.2"/>
</dbReference>
<sequence>MLVRVFLKRWYSIFLYFVSLVFISIYIFKGICGMNYPPNSRDTIELISWLFSGVVSIISFLSIFVGFVYDNKLINASSSLKQIYKPYGLEFENYQTTLIDYQQYVSKGLTLNSIYWVILVTSNLSIIIWLISLEIVNNIFPISFNFNNITNIFLFIMWLIFSFLLTFLVFYLNRIKNNKDPLGKGYLPKPNQLLDMNFLVTQDVDMDEIIQKALPIVELYSNPEPQNNYEMNLVFPLPISNYKYVIKIYDINKRLLLRCFGYYELQSSFGKRQHITVINNMSDSIYNLIDENASAEIKVYSAFDNSLLGRMSLSFQVTSSKKNSQIERSISHLIARDIDQGLITIINNSFHSCQVENGF</sequence>
<dbReference type="Proteomes" id="UP000006868">
    <property type="component" value="Chromosome"/>
</dbReference>
<keyword evidence="1" id="KW-1133">Transmembrane helix</keyword>
<reference evidence="2 3" key="1">
    <citation type="journal article" date="2011" name="J. Bacteriol.">
        <title>Complete genome sequence of Paenibacillus polymyxa SC2, a strain of plant growth-promoting Rhizobacterium with broad-spectrum antimicrobial activity.</title>
        <authorList>
            <person name="Ma M."/>
            <person name="Wang C."/>
            <person name="Ding Y."/>
            <person name="Li L."/>
            <person name="Shen D."/>
            <person name="Jiang X."/>
            <person name="Guan D."/>
            <person name="Cao F."/>
            <person name="Chen H."/>
            <person name="Feng R."/>
            <person name="Wang X."/>
            <person name="Ge Y."/>
            <person name="Yao L."/>
            <person name="Bing X."/>
            <person name="Yang X."/>
            <person name="Li J."/>
            <person name="Du B."/>
        </authorList>
    </citation>
    <scope>NUCLEOTIDE SEQUENCE [LARGE SCALE GENOMIC DNA]</scope>
    <source>
        <strain evidence="2 3">SC2</strain>
    </source>
</reference>
<keyword evidence="1" id="KW-0472">Membrane</keyword>
<evidence type="ECO:0000313" key="2">
    <source>
        <dbReference type="EMBL" id="ADO55252.1"/>
    </source>
</evidence>
<dbReference type="eggNOG" id="ENOG5034AJJ">
    <property type="taxonomic scope" value="Bacteria"/>
</dbReference>
<gene>
    <name evidence="2" type="ORF">PPSC2_06140</name>
</gene>
<organism evidence="2 3">
    <name type="scientific">Paenibacillus polymyxa (strain SC2)</name>
    <name type="common">Bacillus polymyxa</name>
    <dbReference type="NCBI Taxonomy" id="886882"/>
    <lineage>
        <taxon>Bacteria</taxon>
        <taxon>Bacillati</taxon>
        <taxon>Bacillota</taxon>
        <taxon>Bacilli</taxon>
        <taxon>Bacillales</taxon>
        <taxon>Paenibacillaceae</taxon>
        <taxon>Paenibacillus</taxon>
    </lineage>
</organism>
<protein>
    <submittedName>
        <fullName evidence="2">Uncharacterized protein</fullName>
    </submittedName>
</protein>
<feature type="transmembrane region" description="Helical" evidence="1">
    <location>
        <begin position="152"/>
        <end position="172"/>
    </location>
</feature>
<evidence type="ECO:0000313" key="3">
    <source>
        <dbReference type="Proteomes" id="UP000006868"/>
    </source>
</evidence>
<dbReference type="KEGG" id="ppm:PPSC2_06140"/>
<dbReference type="HOGENOM" id="CLU_768722_0_0_9"/>
<keyword evidence="1" id="KW-0812">Transmembrane</keyword>
<evidence type="ECO:0000256" key="1">
    <source>
        <dbReference type="SAM" id="Phobius"/>
    </source>
</evidence>
<dbReference type="EMBL" id="CP002213">
    <property type="protein sequence ID" value="ADO55252.1"/>
    <property type="molecule type" value="Genomic_DNA"/>
</dbReference>
<accession>E3EID9</accession>
<feature type="transmembrane region" description="Helical" evidence="1">
    <location>
        <begin position="46"/>
        <end position="69"/>
    </location>
</feature>
<name>E3EID9_PAEPS</name>
<dbReference type="AlphaFoldDB" id="E3EID9"/>
<feature type="transmembrane region" description="Helical" evidence="1">
    <location>
        <begin position="12"/>
        <end position="31"/>
    </location>
</feature>
<proteinExistence type="predicted"/>